<dbReference type="Gene3D" id="3.40.630.30">
    <property type="match status" value="1"/>
</dbReference>
<keyword evidence="5" id="KW-1185">Reference proteome</keyword>
<dbReference type="Pfam" id="PF00583">
    <property type="entry name" value="Acetyltransf_1"/>
    <property type="match status" value="1"/>
</dbReference>
<accession>A0ABT2QMQ5</accession>
<keyword evidence="2" id="KW-0012">Acyltransferase</keyword>
<comment type="caution">
    <text evidence="4">The sequence shown here is derived from an EMBL/GenBank/DDBJ whole genome shotgun (WGS) entry which is preliminary data.</text>
</comment>
<gene>
    <name evidence="4" type="ORF">N9R04_00825</name>
</gene>
<dbReference type="SUPFAM" id="SSF55729">
    <property type="entry name" value="Acyl-CoA N-acyltransferases (Nat)"/>
    <property type="match status" value="1"/>
</dbReference>
<keyword evidence="1" id="KW-0808">Transferase</keyword>
<dbReference type="PROSITE" id="PS51186">
    <property type="entry name" value="GNAT"/>
    <property type="match status" value="1"/>
</dbReference>
<dbReference type="EMBL" id="JAOPKZ010000001">
    <property type="protein sequence ID" value="MCU5745263.1"/>
    <property type="molecule type" value="Genomic_DNA"/>
</dbReference>
<evidence type="ECO:0000313" key="4">
    <source>
        <dbReference type="EMBL" id="MCU5745263.1"/>
    </source>
</evidence>
<evidence type="ECO:0000256" key="2">
    <source>
        <dbReference type="ARBA" id="ARBA00023315"/>
    </source>
</evidence>
<dbReference type="InterPro" id="IPR016181">
    <property type="entry name" value="Acyl_CoA_acyltransferase"/>
</dbReference>
<dbReference type="InterPro" id="IPR051556">
    <property type="entry name" value="N-term/lysine_N-AcTrnsfr"/>
</dbReference>
<dbReference type="PANTHER" id="PTHR42919:SF8">
    <property type="entry name" value="N-ALPHA-ACETYLTRANSFERASE 50"/>
    <property type="match status" value="1"/>
</dbReference>
<protein>
    <submittedName>
        <fullName evidence="4">GNAT family N-acetyltransferase</fullName>
    </submittedName>
</protein>
<proteinExistence type="predicted"/>
<dbReference type="PANTHER" id="PTHR42919">
    <property type="entry name" value="N-ALPHA-ACETYLTRANSFERASE"/>
    <property type="match status" value="1"/>
</dbReference>
<dbReference type="Proteomes" id="UP001209553">
    <property type="component" value="Unassembled WGS sequence"/>
</dbReference>
<sequence>MGEFVKVKEDEVEQLRKIAIETFDKTFGYAYTTEDLQHYYDSELSVSQLLQELRNDDSWIYFYREEDEVLGYFKFNINDAQTEPMGQAYLQVQRIYLLPQVQRGGIGKQIIDFAEREARRLNKVKIWLGVWDQNDNAISFYKGRGFIHTGTHEFRTGSVIDHDLIMEKDL</sequence>
<dbReference type="RefSeq" id="WP_262853656.1">
    <property type="nucleotide sequence ID" value="NZ_JAOPKZ010000001.1"/>
</dbReference>
<organism evidence="4 5">
    <name type="scientific">Staphylococcus marylandisciuri</name>
    <dbReference type="NCBI Taxonomy" id="2981529"/>
    <lineage>
        <taxon>Bacteria</taxon>
        <taxon>Bacillati</taxon>
        <taxon>Bacillota</taxon>
        <taxon>Bacilli</taxon>
        <taxon>Bacillales</taxon>
        <taxon>Staphylococcaceae</taxon>
        <taxon>Staphylococcus</taxon>
    </lineage>
</organism>
<evidence type="ECO:0000256" key="1">
    <source>
        <dbReference type="ARBA" id="ARBA00022679"/>
    </source>
</evidence>
<dbReference type="InterPro" id="IPR000182">
    <property type="entry name" value="GNAT_dom"/>
</dbReference>
<name>A0ABT2QMQ5_9STAP</name>
<dbReference type="CDD" id="cd04301">
    <property type="entry name" value="NAT_SF"/>
    <property type="match status" value="1"/>
</dbReference>
<reference evidence="4 5" key="1">
    <citation type="journal article" date="2023" name="Int. J. Syst. Evol. Microbiol.">
        <title>Streptococcus sciuri sp. nov., Staphylococcus marylandisciuri sp. nov. and Staphylococcus americanisciuri sp. nov., isolated from faeces of eastern grey squirrel (Sciurus carolinensis).</title>
        <authorList>
            <person name="Volokhov D.V."/>
            <person name="Zagorodnyaya T.A."/>
            <person name="Furtak V.A."/>
            <person name="Nattanmai G."/>
            <person name="Randall L."/>
            <person name="Jose S."/>
            <person name="Gao Y."/>
            <person name="Eisenberg T."/>
            <person name="Delmonte P."/>
            <person name="Blom J."/>
            <person name="Mitchell K.K."/>
        </authorList>
    </citation>
    <scope>NUCLEOTIDE SEQUENCE [LARGE SCALE GENOMIC DNA]</scope>
    <source>
        <strain evidence="4 5">SQ8-PEA</strain>
    </source>
</reference>
<evidence type="ECO:0000259" key="3">
    <source>
        <dbReference type="PROSITE" id="PS51186"/>
    </source>
</evidence>
<evidence type="ECO:0000313" key="5">
    <source>
        <dbReference type="Proteomes" id="UP001209553"/>
    </source>
</evidence>
<feature type="domain" description="N-acetyltransferase" evidence="3">
    <location>
        <begin position="2"/>
        <end position="170"/>
    </location>
</feature>